<evidence type="ECO:0000313" key="3">
    <source>
        <dbReference type="Proteomes" id="UP000694412"/>
    </source>
</evidence>
<reference evidence="2" key="1">
    <citation type="submission" date="2015-11" db="EMBL/GenBank/DDBJ databases">
        <authorList>
            <consortium name="International Coturnix japonica Genome Analysis Consortium"/>
            <person name="Warren W."/>
            <person name="Burt D.W."/>
            <person name="Antin P.B."/>
            <person name="Lanford R."/>
            <person name="Gros J."/>
            <person name="Wilson R.K."/>
        </authorList>
    </citation>
    <scope>NUCLEOTIDE SEQUENCE [LARGE SCALE GENOMIC DNA]</scope>
</reference>
<evidence type="ECO:0000256" key="1">
    <source>
        <dbReference type="SAM" id="MobiDB-lite"/>
    </source>
</evidence>
<reference evidence="2" key="2">
    <citation type="submission" date="2025-08" db="UniProtKB">
        <authorList>
            <consortium name="Ensembl"/>
        </authorList>
    </citation>
    <scope>IDENTIFICATION</scope>
</reference>
<evidence type="ECO:0008006" key="4">
    <source>
        <dbReference type="Google" id="ProtNLM"/>
    </source>
</evidence>
<dbReference type="Proteomes" id="UP000694412">
    <property type="component" value="Chromosome 25"/>
</dbReference>
<name>A0A8C2TUH5_COTJA</name>
<evidence type="ECO:0000313" key="2">
    <source>
        <dbReference type="Ensembl" id="ENSCJPP00005017247.1"/>
    </source>
</evidence>
<feature type="region of interest" description="Disordered" evidence="1">
    <location>
        <begin position="52"/>
        <end position="81"/>
    </location>
</feature>
<feature type="compositionally biased region" description="Polar residues" evidence="1">
    <location>
        <begin position="1"/>
        <end position="12"/>
    </location>
</feature>
<proteinExistence type="predicted"/>
<sequence>MGSSQSCHNQKPSCHSSQSCHDSGSSCHSSNQNVPEPVYPCETPCNPPAQTYHEPTQYYSPPAQTSYPQSTAYKHPQCPKF</sequence>
<organism evidence="2 3">
    <name type="scientific">Coturnix japonica</name>
    <name type="common">Japanese quail</name>
    <name type="synonym">Coturnix coturnix japonica</name>
    <dbReference type="NCBI Taxonomy" id="93934"/>
    <lineage>
        <taxon>Eukaryota</taxon>
        <taxon>Metazoa</taxon>
        <taxon>Chordata</taxon>
        <taxon>Craniata</taxon>
        <taxon>Vertebrata</taxon>
        <taxon>Euteleostomi</taxon>
        <taxon>Archelosauria</taxon>
        <taxon>Archosauria</taxon>
        <taxon>Dinosauria</taxon>
        <taxon>Saurischia</taxon>
        <taxon>Theropoda</taxon>
        <taxon>Coelurosauria</taxon>
        <taxon>Aves</taxon>
        <taxon>Neognathae</taxon>
        <taxon>Galloanserae</taxon>
        <taxon>Galliformes</taxon>
        <taxon>Phasianidae</taxon>
        <taxon>Perdicinae</taxon>
        <taxon>Coturnix</taxon>
    </lineage>
</organism>
<reference evidence="2" key="3">
    <citation type="submission" date="2025-09" db="UniProtKB">
        <authorList>
            <consortium name="Ensembl"/>
        </authorList>
    </citation>
    <scope>IDENTIFICATION</scope>
</reference>
<dbReference type="GeneTree" id="ENSGT01030000234999"/>
<dbReference type="Ensembl" id="ENSCJPT00005024076.1">
    <property type="protein sequence ID" value="ENSCJPP00005017247.1"/>
    <property type="gene ID" value="ENSCJPG00005014111.1"/>
</dbReference>
<accession>A0A8C2TUH5</accession>
<feature type="compositionally biased region" description="Polar residues" evidence="1">
    <location>
        <begin position="53"/>
        <end position="72"/>
    </location>
</feature>
<feature type="compositionally biased region" description="Low complexity" evidence="1">
    <location>
        <begin position="13"/>
        <end position="30"/>
    </location>
</feature>
<keyword evidence="3" id="KW-1185">Reference proteome</keyword>
<feature type="region of interest" description="Disordered" evidence="1">
    <location>
        <begin position="1"/>
        <end position="35"/>
    </location>
</feature>
<dbReference type="AlphaFoldDB" id="A0A8C2TUH5"/>
<protein>
    <recommendedName>
        <fullName evidence="4">Epidermal differentiation protein</fullName>
    </recommendedName>
</protein>